<dbReference type="VEuPathDB" id="FungiDB:Z518_03691"/>
<dbReference type="PROSITE" id="PS50054">
    <property type="entry name" value="TYR_PHOSPHATASE_DUAL"/>
    <property type="match status" value="1"/>
</dbReference>
<keyword evidence="4" id="KW-0904">Protein phosphatase</keyword>
<dbReference type="InterPro" id="IPR000387">
    <property type="entry name" value="Tyr_Pase_dom"/>
</dbReference>
<dbReference type="EC" id="3.1.3.48" evidence="2"/>
<dbReference type="PROSITE" id="PS00383">
    <property type="entry name" value="TYR_PHOSPHATASE_1"/>
    <property type="match status" value="1"/>
</dbReference>
<dbReference type="GO" id="GO:0043409">
    <property type="term" value="P:negative regulation of MAPK cascade"/>
    <property type="evidence" value="ECO:0007669"/>
    <property type="project" value="TreeGrafter"/>
</dbReference>
<gene>
    <name evidence="7" type="ORF">Z518_03691</name>
</gene>
<dbReference type="InterPro" id="IPR020422">
    <property type="entry name" value="TYR_PHOSPHATASE_DUAL_dom"/>
</dbReference>
<keyword evidence="8" id="KW-1185">Reference proteome</keyword>
<evidence type="ECO:0000256" key="2">
    <source>
        <dbReference type="ARBA" id="ARBA00013064"/>
    </source>
</evidence>
<dbReference type="EMBL" id="KN847477">
    <property type="protein sequence ID" value="KIX05719.1"/>
    <property type="molecule type" value="Genomic_DNA"/>
</dbReference>
<dbReference type="RefSeq" id="XP_013272855.1">
    <property type="nucleotide sequence ID" value="XM_013417401.1"/>
</dbReference>
<dbReference type="PANTHER" id="PTHR10159">
    <property type="entry name" value="DUAL SPECIFICITY PROTEIN PHOSPHATASE"/>
    <property type="match status" value="1"/>
</dbReference>
<dbReference type="PROSITE" id="PS50056">
    <property type="entry name" value="TYR_PHOSPHATASE_2"/>
    <property type="match status" value="1"/>
</dbReference>
<dbReference type="GO" id="GO:0008330">
    <property type="term" value="F:protein tyrosine/threonine phosphatase activity"/>
    <property type="evidence" value="ECO:0007669"/>
    <property type="project" value="TreeGrafter"/>
</dbReference>
<dbReference type="OrthoDB" id="10252009at2759"/>
<proteinExistence type="inferred from homology"/>
<evidence type="ECO:0000256" key="3">
    <source>
        <dbReference type="ARBA" id="ARBA00022801"/>
    </source>
</evidence>
<comment type="similarity">
    <text evidence="1">Belongs to the protein-tyrosine phosphatase family. Non-receptor class dual specificity subfamily.</text>
</comment>
<sequence>MLATASSPRSNNPRMGNIISKSFPIVPRMSKNDPAATASTTTAPLIPDKIMPNVYLSDIHTARAVLSPNYPAPNRPKIRYVLSVIDNADRQPKVPAGHEPEFVLKLILLRDNANNDLLQALQEACTFIKSSLANDDGGVLVHCQKGVSRSGSVMIGFIMGEMDLDYDTALRYVRRGRSKVKPNSGFQKQLELWRQLKFSIYKPDGTEKDEYQIWKGINEEQIQALGSRWTGQK</sequence>
<dbReference type="InterPro" id="IPR029021">
    <property type="entry name" value="Prot-tyrosine_phosphatase-like"/>
</dbReference>
<dbReference type="GO" id="GO:0017017">
    <property type="term" value="F:MAP kinase tyrosine/serine/threonine phosphatase activity"/>
    <property type="evidence" value="ECO:0007669"/>
    <property type="project" value="TreeGrafter"/>
</dbReference>
<reference evidence="7 8" key="1">
    <citation type="submission" date="2015-01" db="EMBL/GenBank/DDBJ databases">
        <title>The Genome Sequence of Rhinocladiella mackenzie CBS 650.93.</title>
        <authorList>
            <consortium name="The Broad Institute Genomics Platform"/>
            <person name="Cuomo C."/>
            <person name="de Hoog S."/>
            <person name="Gorbushina A."/>
            <person name="Stielow B."/>
            <person name="Teixiera M."/>
            <person name="Abouelleil A."/>
            <person name="Chapman S.B."/>
            <person name="Priest M."/>
            <person name="Young S.K."/>
            <person name="Wortman J."/>
            <person name="Nusbaum C."/>
            <person name="Birren B."/>
        </authorList>
    </citation>
    <scope>NUCLEOTIDE SEQUENCE [LARGE SCALE GENOMIC DNA]</scope>
    <source>
        <strain evidence="7 8">CBS 650.93</strain>
    </source>
</reference>
<dbReference type="Pfam" id="PF00782">
    <property type="entry name" value="DSPc"/>
    <property type="match status" value="1"/>
</dbReference>
<dbReference type="SMART" id="SM00195">
    <property type="entry name" value="DSPc"/>
    <property type="match status" value="1"/>
</dbReference>
<feature type="domain" description="Tyrosine specific protein phosphatases" evidence="6">
    <location>
        <begin position="115"/>
        <end position="177"/>
    </location>
</feature>
<name>A0A0D2IJ01_9EURO</name>
<organism evidence="7 8">
    <name type="scientific">Rhinocladiella mackenziei CBS 650.93</name>
    <dbReference type="NCBI Taxonomy" id="1442369"/>
    <lineage>
        <taxon>Eukaryota</taxon>
        <taxon>Fungi</taxon>
        <taxon>Dikarya</taxon>
        <taxon>Ascomycota</taxon>
        <taxon>Pezizomycotina</taxon>
        <taxon>Eurotiomycetes</taxon>
        <taxon>Chaetothyriomycetidae</taxon>
        <taxon>Chaetothyriales</taxon>
        <taxon>Herpotrichiellaceae</taxon>
        <taxon>Rhinocladiella</taxon>
    </lineage>
</organism>
<evidence type="ECO:0000313" key="7">
    <source>
        <dbReference type="EMBL" id="KIX05719.1"/>
    </source>
</evidence>
<accession>A0A0D2IJ01</accession>
<feature type="domain" description="Tyrosine-protein phosphatase" evidence="5">
    <location>
        <begin position="46"/>
        <end position="199"/>
    </location>
</feature>
<dbReference type="AlphaFoldDB" id="A0A0D2IJ01"/>
<dbReference type="SUPFAM" id="SSF52799">
    <property type="entry name" value="(Phosphotyrosine protein) phosphatases II"/>
    <property type="match status" value="1"/>
</dbReference>
<dbReference type="PANTHER" id="PTHR10159:SF519">
    <property type="entry name" value="DUAL SPECIFICITY PROTEIN PHOSPHATASE MPK3"/>
    <property type="match status" value="1"/>
</dbReference>
<protein>
    <recommendedName>
        <fullName evidence="2">protein-tyrosine-phosphatase</fullName>
        <ecNumber evidence="2">3.1.3.48</ecNumber>
    </recommendedName>
</protein>
<dbReference type="InterPro" id="IPR000340">
    <property type="entry name" value="Dual-sp_phosphatase_cat-dom"/>
</dbReference>
<dbReference type="InterPro" id="IPR016130">
    <property type="entry name" value="Tyr_Pase_AS"/>
</dbReference>
<dbReference type="GeneID" id="25291762"/>
<dbReference type="Gene3D" id="3.90.190.10">
    <property type="entry name" value="Protein tyrosine phosphatase superfamily"/>
    <property type="match status" value="1"/>
</dbReference>
<keyword evidence="3" id="KW-0378">Hydrolase</keyword>
<evidence type="ECO:0000256" key="1">
    <source>
        <dbReference type="ARBA" id="ARBA00008601"/>
    </source>
</evidence>
<evidence type="ECO:0000313" key="8">
    <source>
        <dbReference type="Proteomes" id="UP000053617"/>
    </source>
</evidence>
<evidence type="ECO:0000259" key="5">
    <source>
        <dbReference type="PROSITE" id="PS50054"/>
    </source>
</evidence>
<dbReference type="GO" id="GO:0005737">
    <property type="term" value="C:cytoplasm"/>
    <property type="evidence" value="ECO:0007669"/>
    <property type="project" value="TreeGrafter"/>
</dbReference>
<dbReference type="CDD" id="cd14498">
    <property type="entry name" value="DSP"/>
    <property type="match status" value="1"/>
</dbReference>
<dbReference type="HOGENOM" id="CLU_027074_11_7_1"/>
<evidence type="ECO:0000256" key="4">
    <source>
        <dbReference type="ARBA" id="ARBA00022912"/>
    </source>
</evidence>
<evidence type="ECO:0000259" key="6">
    <source>
        <dbReference type="PROSITE" id="PS50056"/>
    </source>
</evidence>
<dbReference type="GO" id="GO:0033550">
    <property type="term" value="F:MAP kinase tyrosine phosphatase activity"/>
    <property type="evidence" value="ECO:0007669"/>
    <property type="project" value="TreeGrafter"/>
</dbReference>
<dbReference type="Proteomes" id="UP000053617">
    <property type="component" value="Unassembled WGS sequence"/>
</dbReference>
<dbReference type="STRING" id="1442369.A0A0D2IJ01"/>